<evidence type="ECO:0000313" key="2">
    <source>
        <dbReference type="EMBL" id="GBL77661.1"/>
    </source>
</evidence>
<dbReference type="AlphaFoldDB" id="A0A4Y2ACT1"/>
<proteinExistence type="predicted"/>
<evidence type="ECO:0000313" key="3">
    <source>
        <dbReference type="Proteomes" id="UP000499080"/>
    </source>
</evidence>
<feature type="region of interest" description="Disordered" evidence="1">
    <location>
        <begin position="79"/>
        <end position="103"/>
    </location>
</feature>
<keyword evidence="3" id="KW-1185">Reference proteome</keyword>
<protein>
    <submittedName>
        <fullName evidence="2">Uncharacterized protein</fullName>
    </submittedName>
</protein>
<dbReference type="Proteomes" id="UP000499080">
    <property type="component" value="Unassembled WGS sequence"/>
</dbReference>
<reference evidence="2 3" key="1">
    <citation type="journal article" date="2019" name="Sci. Rep.">
        <title>Orb-weaving spider Araneus ventricosus genome elucidates the spidroin gene catalogue.</title>
        <authorList>
            <person name="Kono N."/>
            <person name="Nakamura H."/>
            <person name="Ohtoshi R."/>
            <person name="Moran D.A.P."/>
            <person name="Shinohara A."/>
            <person name="Yoshida Y."/>
            <person name="Fujiwara M."/>
            <person name="Mori M."/>
            <person name="Tomita M."/>
            <person name="Arakawa K."/>
        </authorList>
    </citation>
    <scope>NUCLEOTIDE SEQUENCE [LARGE SCALE GENOMIC DNA]</scope>
</reference>
<accession>A0A4Y2ACT1</accession>
<dbReference type="EMBL" id="BGPR01000013">
    <property type="protein sequence ID" value="GBL77661.1"/>
    <property type="molecule type" value="Genomic_DNA"/>
</dbReference>
<evidence type="ECO:0000256" key="1">
    <source>
        <dbReference type="SAM" id="MobiDB-lite"/>
    </source>
</evidence>
<organism evidence="2 3">
    <name type="scientific">Araneus ventricosus</name>
    <name type="common">Orbweaver spider</name>
    <name type="synonym">Epeira ventricosa</name>
    <dbReference type="NCBI Taxonomy" id="182803"/>
    <lineage>
        <taxon>Eukaryota</taxon>
        <taxon>Metazoa</taxon>
        <taxon>Ecdysozoa</taxon>
        <taxon>Arthropoda</taxon>
        <taxon>Chelicerata</taxon>
        <taxon>Arachnida</taxon>
        <taxon>Araneae</taxon>
        <taxon>Araneomorphae</taxon>
        <taxon>Entelegynae</taxon>
        <taxon>Araneoidea</taxon>
        <taxon>Araneidae</taxon>
        <taxon>Araneus</taxon>
    </lineage>
</organism>
<comment type="caution">
    <text evidence="2">The sequence shown here is derived from an EMBL/GenBank/DDBJ whole genome shotgun (WGS) entry which is preliminary data.</text>
</comment>
<feature type="compositionally biased region" description="Basic and acidic residues" evidence="1">
    <location>
        <begin position="79"/>
        <end position="98"/>
    </location>
</feature>
<sequence length="134" mass="15107">MHNASFSCILSPAGRLKKYKDVPELQTMRAYPSGNVPFKSKTVNDLMQLGNYTIGYANFYTNKNIFQWPTMEAECNVDREYKDEQHTPREDINSKPDSTEDPSCVGVVRKFGEWVSAQVSSTSSDRGSELRGPS</sequence>
<name>A0A4Y2ACT1_ARAVE</name>
<gene>
    <name evidence="2" type="ORF">AVEN_152891_1</name>
</gene>